<feature type="compositionally biased region" description="Polar residues" evidence="3">
    <location>
        <begin position="640"/>
        <end position="650"/>
    </location>
</feature>
<feature type="compositionally biased region" description="Pro residues" evidence="3">
    <location>
        <begin position="8"/>
        <end position="17"/>
    </location>
</feature>
<feature type="compositionally biased region" description="Basic and acidic residues" evidence="3">
    <location>
        <begin position="683"/>
        <end position="702"/>
    </location>
</feature>
<feature type="domain" description="Class II aldolase/adducin N-terminal" evidence="4">
    <location>
        <begin position="130"/>
        <end position="431"/>
    </location>
</feature>
<dbReference type="EMBL" id="QUSF01000321">
    <property type="protein sequence ID" value="RLV83443.1"/>
    <property type="molecule type" value="Genomic_DNA"/>
</dbReference>
<protein>
    <recommendedName>
        <fullName evidence="4">Class II aldolase/adducin N-terminal domain-containing protein</fullName>
    </recommendedName>
</protein>
<evidence type="ECO:0000313" key="5">
    <source>
        <dbReference type="EMBL" id="RLV83443.1"/>
    </source>
</evidence>
<dbReference type="InterPro" id="IPR036409">
    <property type="entry name" value="Aldolase_II/adducin_N_sf"/>
</dbReference>
<accession>A0A3L8RTT2</accession>
<feature type="region of interest" description="Disordered" evidence="3">
    <location>
        <begin position="640"/>
        <end position="825"/>
    </location>
</feature>
<reference evidence="5 6" key="1">
    <citation type="journal article" date="2018" name="Proc. R. Soc. B">
        <title>A non-coding region near Follistatin controls head colour polymorphism in the Gouldian finch.</title>
        <authorList>
            <person name="Toomey M.B."/>
            <person name="Marques C.I."/>
            <person name="Andrade P."/>
            <person name="Araujo P.M."/>
            <person name="Sabatino S."/>
            <person name="Gazda M.A."/>
            <person name="Afonso S."/>
            <person name="Lopes R.J."/>
            <person name="Corbo J.C."/>
            <person name="Carneiro M."/>
        </authorList>
    </citation>
    <scope>NUCLEOTIDE SEQUENCE [LARGE SCALE GENOMIC DNA]</scope>
    <source>
        <strain evidence="5">Red01</strain>
        <tissue evidence="5">Muscle</tissue>
    </source>
</reference>
<dbReference type="SUPFAM" id="SSF53639">
    <property type="entry name" value="AraD/HMP-PK domain-like"/>
    <property type="match status" value="2"/>
</dbReference>
<name>A0A3L8RTT2_CHLGU</name>
<dbReference type="OrthoDB" id="3238794at2759"/>
<dbReference type="InterPro" id="IPR001303">
    <property type="entry name" value="Aldolase_II/adducin_N"/>
</dbReference>
<proteinExistence type="inferred from homology"/>
<dbReference type="GO" id="GO:0051015">
    <property type="term" value="F:actin filament binding"/>
    <property type="evidence" value="ECO:0007669"/>
    <property type="project" value="TreeGrafter"/>
</dbReference>
<comment type="subcellular location">
    <subcellularLocation>
        <location evidence="1">Cell membrane</location>
        <topology evidence="1">Peripheral membrane protein</topology>
        <orientation evidence="1">Cytoplasmic side</orientation>
    </subcellularLocation>
</comment>
<dbReference type="PANTHER" id="PTHR10672:SF6">
    <property type="entry name" value="BETA-ADDUCIN"/>
    <property type="match status" value="1"/>
</dbReference>
<evidence type="ECO:0000256" key="1">
    <source>
        <dbReference type="ARBA" id="ARBA00004413"/>
    </source>
</evidence>
<dbReference type="AlphaFoldDB" id="A0A3L8RTT2"/>
<dbReference type="GO" id="GO:0005856">
    <property type="term" value="C:cytoskeleton"/>
    <property type="evidence" value="ECO:0007669"/>
    <property type="project" value="TreeGrafter"/>
</dbReference>
<feature type="compositionally biased region" description="Basic and acidic residues" evidence="3">
    <location>
        <begin position="651"/>
        <end position="664"/>
    </location>
</feature>
<feature type="region of interest" description="Disordered" evidence="3">
    <location>
        <begin position="1"/>
        <end position="23"/>
    </location>
</feature>
<feature type="region of interest" description="Disordered" evidence="3">
    <location>
        <begin position="581"/>
        <end position="601"/>
    </location>
</feature>
<dbReference type="PANTHER" id="PTHR10672">
    <property type="entry name" value="ADDUCIN"/>
    <property type="match status" value="1"/>
</dbReference>
<dbReference type="GO" id="GO:0014069">
    <property type="term" value="C:postsynaptic density"/>
    <property type="evidence" value="ECO:0007669"/>
    <property type="project" value="TreeGrafter"/>
</dbReference>
<dbReference type="STRING" id="44316.ENSEGOP00005018780"/>
<evidence type="ECO:0000259" key="4">
    <source>
        <dbReference type="SMART" id="SM01007"/>
    </source>
</evidence>
<comment type="similarity">
    <text evidence="2">Belongs to the aldolase class II family. Adducin subfamily.</text>
</comment>
<dbReference type="InterPro" id="IPR051017">
    <property type="entry name" value="Aldolase-II_Adducin_sf"/>
</dbReference>
<organism evidence="5 6">
    <name type="scientific">Chloebia gouldiae</name>
    <name type="common">Gouldian finch</name>
    <name type="synonym">Erythrura gouldiae</name>
    <dbReference type="NCBI Taxonomy" id="44316"/>
    <lineage>
        <taxon>Eukaryota</taxon>
        <taxon>Metazoa</taxon>
        <taxon>Chordata</taxon>
        <taxon>Craniata</taxon>
        <taxon>Vertebrata</taxon>
        <taxon>Euteleostomi</taxon>
        <taxon>Archelosauria</taxon>
        <taxon>Archosauria</taxon>
        <taxon>Dinosauria</taxon>
        <taxon>Saurischia</taxon>
        <taxon>Theropoda</taxon>
        <taxon>Coelurosauria</taxon>
        <taxon>Aves</taxon>
        <taxon>Neognathae</taxon>
        <taxon>Neoaves</taxon>
        <taxon>Telluraves</taxon>
        <taxon>Australaves</taxon>
        <taxon>Passeriformes</taxon>
        <taxon>Passeroidea</taxon>
        <taxon>Passeridae</taxon>
        <taxon>Chloebia</taxon>
    </lineage>
</organism>
<gene>
    <name evidence="5" type="ORF">DV515_00016468</name>
</gene>
<comment type="caution">
    <text evidence="5">The sequence shown here is derived from an EMBL/GenBank/DDBJ whole genome shotgun (WGS) entry which is preliminary data.</text>
</comment>
<dbReference type="GO" id="GO:0005886">
    <property type="term" value="C:plasma membrane"/>
    <property type="evidence" value="ECO:0007669"/>
    <property type="project" value="UniProtKB-SubCell"/>
</dbReference>
<dbReference type="SMART" id="SM01007">
    <property type="entry name" value="Aldolase_II"/>
    <property type="match status" value="1"/>
</dbReference>
<evidence type="ECO:0000313" key="6">
    <source>
        <dbReference type="Proteomes" id="UP000276834"/>
    </source>
</evidence>
<feature type="compositionally biased region" description="Pro residues" evidence="3">
    <location>
        <begin position="708"/>
        <end position="722"/>
    </location>
</feature>
<dbReference type="Gene3D" id="3.40.225.10">
    <property type="entry name" value="Class II aldolase/adducin N-terminal domain"/>
    <property type="match status" value="2"/>
</dbReference>
<dbReference type="GO" id="GO:0051016">
    <property type="term" value="P:barbed-end actin filament capping"/>
    <property type="evidence" value="ECO:0007669"/>
    <property type="project" value="TreeGrafter"/>
</dbReference>
<evidence type="ECO:0000256" key="2">
    <source>
        <dbReference type="ARBA" id="ARBA00006274"/>
    </source>
</evidence>
<keyword evidence="6" id="KW-1185">Reference proteome</keyword>
<sequence>MSTAASPEPLPEPPGPRCAPQEDPEFLRARSGAGDLRQDFNLMEQKKRVTMILQSPSFREELESLIQEQMKKGNNSSHVWALRQIADFMATTSPAALPTSPMGLASVTPINDLHGTEGPALAKGERLMRCKVGSIHRLLDLYGWAQLGHAAVTLRVSKEQEHFLVAPQGLACSEVTAASLVKVNVLGAVVEQGSTGFAPDARSFSLHAAIYAARPDIRCIVRLHTPAAAAVGRGTGWGHRGEGPGGLGVRGVWGVWGELGFGGIWEGGKVFEGIWGLGGGWVWEGFGGLGLRGMWGLLGGVGFGKSWGWKFWKGWGLLGGLLVDFCGCWCFWGDVWSSLAPCPAAPHAQVSAMRCGLLPISRAALLLGDVAYFDFRGEVEDEADRVELQKCLGPTCKILVLRNHGVLALGDTAEEAFYSIFHLQAACEVQVSALASAGGAENLIVLERAQQRGPHGLGAVRRAGTTFGPLNKSRLGEHEFEALMRMLDNLGYRTGYTYRYPFVQEKSKPKSDVLIPATVTAFVFEEEPAGTPALRQHAQKQQKEKTRWLNTPNTYTRVSLAEEAQGSAGAQRTKTTWLRADEVEKGSSGTPIRIENPNQFVPLYTDPQEVLEMRNKIREQNRQDVKSAGPQSQLLASVIAESSRSPSTESHLGDADAKESREEAPPEPEPPNPFSQLTDQELEEYKQEVERKKRLQGEKDAAAEESGAPPPEPPPPEPPAPAEPTEGDKKGDGGQAPPDSTAKKEPPAVVNGKEEEQSTEENLGKGGTDRTTTNADQDAPKEKETVTSNPVSPDGSPSKSPSKKKKKFRTPSFLKKGKKKEKIES</sequence>
<evidence type="ECO:0000256" key="3">
    <source>
        <dbReference type="SAM" id="MobiDB-lite"/>
    </source>
</evidence>
<dbReference type="Proteomes" id="UP000276834">
    <property type="component" value="Unassembled WGS sequence"/>
</dbReference>
<feature type="compositionally biased region" description="Basic and acidic residues" evidence="3">
    <location>
        <begin position="741"/>
        <end position="756"/>
    </location>
</feature>
<dbReference type="Pfam" id="PF00596">
    <property type="entry name" value="Aldolase_II"/>
    <property type="match status" value="2"/>
</dbReference>
<feature type="compositionally biased region" description="Low complexity" evidence="3">
    <location>
        <begin position="790"/>
        <end position="800"/>
    </location>
</feature>
<feature type="compositionally biased region" description="Basic residues" evidence="3">
    <location>
        <begin position="801"/>
        <end position="825"/>
    </location>
</feature>